<evidence type="ECO:0000313" key="2">
    <source>
        <dbReference type="Proteomes" id="UP000187429"/>
    </source>
</evidence>
<dbReference type="EMBL" id="LSSM01000007">
    <property type="protein sequence ID" value="OMJ30420.1"/>
    <property type="molecule type" value="Genomic_DNA"/>
</dbReference>
<name>A0A1R1YU94_9FUNG</name>
<evidence type="ECO:0000313" key="1">
    <source>
        <dbReference type="EMBL" id="OMJ30420.1"/>
    </source>
</evidence>
<gene>
    <name evidence="1" type="ORF">AYI69_g34</name>
</gene>
<protein>
    <submittedName>
        <fullName evidence="1">Uncharacterized protein</fullName>
    </submittedName>
</protein>
<dbReference type="AlphaFoldDB" id="A0A1R1YU94"/>
<comment type="caution">
    <text evidence="1">The sequence shown here is derived from an EMBL/GenBank/DDBJ whole genome shotgun (WGS) entry which is preliminary data.</text>
</comment>
<dbReference type="Proteomes" id="UP000187429">
    <property type="component" value="Unassembled WGS sequence"/>
</dbReference>
<reference evidence="2" key="1">
    <citation type="submission" date="2017-01" db="EMBL/GenBank/DDBJ databases">
        <authorList>
            <person name="Wang Y."/>
            <person name="White M."/>
            <person name="Kvist S."/>
            <person name="Moncalvo J.-M."/>
        </authorList>
    </citation>
    <scope>NUCLEOTIDE SEQUENCE [LARGE SCALE GENOMIC DNA]</scope>
    <source>
        <strain evidence="2">ID-206-W2</strain>
    </source>
</reference>
<sequence length="71" mass="7789">MVQTLYSKKCNRTLPASPSLERIDSITAIITKYCMNITGADFIDGCTSDIELCRHPGGDTHGLLPRPRPPT</sequence>
<proteinExistence type="predicted"/>
<accession>A0A1R1YU94</accession>
<keyword evidence="2" id="KW-1185">Reference proteome</keyword>
<organism evidence="1 2">
    <name type="scientific">Smittium culicis</name>
    <dbReference type="NCBI Taxonomy" id="133412"/>
    <lineage>
        <taxon>Eukaryota</taxon>
        <taxon>Fungi</taxon>
        <taxon>Fungi incertae sedis</taxon>
        <taxon>Zoopagomycota</taxon>
        <taxon>Kickxellomycotina</taxon>
        <taxon>Harpellomycetes</taxon>
        <taxon>Harpellales</taxon>
        <taxon>Legeriomycetaceae</taxon>
        <taxon>Smittium</taxon>
    </lineage>
</organism>